<dbReference type="AlphaFoldDB" id="A0ABD0LA06"/>
<feature type="non-terminal residue" evidence="2">
    <location>
        <position position="129"/>
    </location>
</feature>
<organism evidence="2 3">
    <name type="scientific">Batillaria attramentaria</name>
    <dbReference type="NCBI Taxonomy" id="370345"/>
    <lineage>
        <taxon>Eukaryota</taxon>
        <taxon>Metazoa</taxon>
        <taxon>Spiralia</taxon>
        <taxon>Lophotrochozoa</taxon>
        <taxon>Mollusca</taxon>
        <taxon>Gastropoda</taxon>
        <taxon>Caenogastropoda</taxon>
        <taxon>Sorbeoconcha</taxon>
        <taxon>Cerithioidea</taxon>
        <taxon>Batillariidae</taxon>
        <taxon>Batillaria</taxon>
    </lineage>
</organism>
<comment type="caution">
    <text evidence="2">The sequence shown here is derived from an EMBL/GenBank/DDBJ whole genome shotgun (WGS) entry which is preliminary data.</text>
</comment>
<reference evidence="2 3" key="1">
    <citation type="journal article" date="2023" name="Sci. Data">
        <title>Genome assembly of the Korean intertidal mud-creeper Batillaria attramentaria.</title>
        <authorList>
            <person name="Patra A.K."/>
            <person name="Ho P.T."/>
            <person name="Jun S."/>
            <person name="Lee S.J."/>
            <person name="Kim Y."/>
            <person name="Won Y.J."/>
        </authorList>
    </citation>
    <scope>NUCLEOTIDE SEQUENCE [LARGE SCALE GENOMIC DNA]</scope>
    <source>
        <strain evidence="2">Wonlab-2016</strain>
    </source>
</reference>
<proteinExistence type="predicted"/>
<evidence type="ECO:0000313" key="3">
    <source>
        <dbReference type="Proteomes" id="UP001519460"/>
    </source>
</evidence>
<sequence length="129" mass="14540">MLAKRLLTFRNSSSENFEKNLHEAEKMQNLDEGGEEAYRARAGRKRHSVQLDKKVTQQLLSRSTEDRRSSTVSTGTLDSLSSYTGSSSDEDDISPREKQQKNSKGSGDFCVKNIEHGAFGRREIEIAEQ</sequence>
<feature type="region of interest" description="Disordered" evidence="1">
    <location>
        <begin position="12"/>
        <end position="111"/>
    </location>
</feature>
<dbReference type="InterPro" id="IPR042172">
    <property type="entry name" value="Adenosylhomocyst_ase-like_sf"/>
</dbReference>
<dbReference type="EMBL" id="JACVVK020000069">
    <property type="protein sequence ID" value="KAK7496170.1"/>
    <property type="molecule type" value="Genomic_DNA"/>
</dbReference>
<dbReference type="Proteomes" id="UP001519460">
    <property type="component" value="Unassembled WGS sequence"/>
</dbReference>
<evidence type="ECO:0000313" key="2">
    <source>
        <dbReference type="EMBL" id="KAK7496170.1"/>
    </source>
</evidence>
<feature type="compositionally biased region" description="Basic and acidic residues" evidence="1">
    <location>
        <begin position="16"/>
        <end position="29"/>
    </location>
</feature>
<evidence type="ECO:0000256" key="1">
    <source>
        <dbReference type="SAM" id="MobiDB-lite"/>
    </source>
</evidence>
<accession>A0ABD0LA06</accession>
<keyword evidence="3" id="KW-1185">Reference proteome</keyword>
<name>A0ABD0LA06_9CAEN</name>
<feature type="compositionally biased region" description="Low complexity" evidence="1">
    <location>
        <begin position="73"/>
        <end position="87"/>
    </location>
</feature>
<gene>
    <name evidence="2" type="ORF">BaRGS_00012580</name>
</gene>
<dbReference type="Gene3D" id="3.40.50.1480">
    <property type="entry name" value="Adenosylhomocysteinase-like"/>
    <property type="match status" value="1"/>
</dbReference>
<protein>
    <submittedName>
        <fullName evidence="2">Uncharacterized protein</fullName>
    </submittedName>
</protein>